<evidence type="ECO:0000256" key="12">
    <source>
        <dbReference type="ARBA" id="ARBA00022840"/>
    </source>
</evidence>
<dbReference type="PROSITE" id="PS50011">
    <property type="entry name" value="PROTEIN_KINASE_DOM"/>
    <property type="match status" value="1"/>
</dbReference>
<dbReference type="Gene3D" id="1.10.510.10">
    <property type="entry name" value="Transferase(Phosphotransferase) domain 1"/>
    <property type="match status" value="1"/>
</dbReference>
<evidence type="ECO:0000256" key="19">
    <source>
        <dbReference type="ARBA" id="ARBA00071822"/>
    </source>
</evidence>
<dbReference type="InterPro" id="IPR008271">
    <property type="entry name" value="Ser/Thr_kinase_AS"/>
</dbReference>
<feature type="region of interest" description="Disordered" evidence="21">
    <location>
        <begin position="471"/>
        <end position="569"/>
    </location>
</feature>
<dbReference type="Pfam" id="PF00989">
    <property type="entry name" value="PAS"/>
    <property type="match status" value="1"/>
</dbReference>
<keyword evidence="14" id="KW-0446">Lipid-binding</keyword>
<keyword evidence="7" id="KW-0597">Phosphoprotein</keyword>
<feature type="region of interest" description="Disordered" evidence="21">
    <location>
        <begin position="1348"/>
        <end position="1375"/>
    </location>
</feature>
<evidence type="ECO:0000259" key="23">
    <source>
        <dbReference type="PROSITE" id="PS50112"/>
    </source>
</evidence>
<organism evidence="24 25">
    <name type="scientific">Spermophilus dauricus</name>
    <name type="common">Daurian ground squirrel</name>
    <dbReference type="NCBI Taxonomy" id="99837"/>
    <lineage>
        <taxon>Eukaryota</taxon>
        <taxon>Metazoa</taxon>
        <taxon>Chordata</taxon>
        <taxon>Craniata</taxon>
        <taxon>Vertebrata</taxon>
        <taxon>Euteleostomi</taxon>
        <taxon>Mammalia</taxon>
        <taxon>Eutheria</taxon>
        <taxon>Euarchontoglires</taxon>
        <taxon>Glires</taxon>
        <taxon>Rodentia</taxon>
        <taxon>Sciuromorpha</taxon>
        <taxon>Sciuridae</taxon>
        <taxon>Xerinae</taxon>
        <taxon>Marmotini</taxon>
        <taxon>Spermophilus</taxon>
    </lineage>
</organism>
<keyword evidence="6" id="KW-0723">Serine/threonine-protein kinase</keyword>
<keyword evidence="25" id="KW-1185">Reference proteome</keyword>
<dbReference type="SMART" id="SM00091">
    <property type="entry name" value="PAS"/>
    <property type="match status" value="2"/>
</dbReference>
<dbReference type="FunFam" id="1.10.510.10:FF:000351">
    <property type="entry name" value="PAS domain-containing serine/threonine-protein kinase"/>
    <property type="match status" value="1"/>
</dbReference>
<evidence type="ECO:0000256" key="18">
    <source>
        <dbReference type="ARBA" id="ARBA00053825"/>
    </source>
</evidence>
<reference evidence="24" key="1">
    <citation type="submission" date="2025-08" db="UniProtKB">
        <authorList>
            <consortium name="Ensembl"/>
        </authorList>
    </citation>
    <scope>IDENTIFICATION</scope>
</reference>
<dbReference type="Ensembl" id="ENSSDAT00000029438.1">
    <property type="protein sequence ID" value="ENSSDAP00000025760.1"/>
    <property type="gene ID" value="ENSSDAG00000023375.1"/>
</dbReference>
<feature type="compositionally biased region" description="Polar residues" evidence="21">
    <location>
        <begin position="531"/>
        <end position="556"/>
    </location>
</feature>
<evidence type="ECO:0000256" key="6">
    <source>
        <dbReference type="ARBA" id="ARBA00022527"/>
    </source>
</evidence>
<dbReference type="PANTHER" id="PTHR24346:SF51">
    <property type="entry name" value="PAS DOMAIN-CONTAINING SERINE_THREONINE-PROTEIN KINASE"/>
    <property type="match status" value="1"/>
</dbReference>
<feature type="domain" description="Protein kinase" evidence="22">
    <location>
        <begin position="1051"/>
        <end position="1303"/>
    </location>
</feature>
<dbReference type="PROSITE" id="PS50112">
    <property type="entry name" value="PAS"/>
    <property type="match status" value="1"/>
</dbReference>
<evidence type="ECO:0000259" key="22">
    <source>
        <dbReference type="PROSITE" id="PS50011"/>
    </source>
</evidence>
<feature type="compositionally biased region" description="Low complexity" evidence="21">
    <location>
        <begin position="26"/>
        <end position="37"/>
    </location>
</feature>
<proteinExistence type="inferred from homology"/>
<dbReference type="EC" id="2.7.11.1" evidence="4"/>
<feature type="compositionally biased region" description="Basic and acidic residues" evidence="21">
    <location>
        <begin position="581"/>
        <end position="592"/>
    </location>
</feature>
<keyword evidence="10 20" id="KW-0547">Nucleotide-binding</keyword>
<evidence type="ECO:0000256" key="3">
    <source>
        <dbReference type="ARBA" id="ARBA00006692"/>
    </source>
</evidence>
<keyword evidence="15" id="KW-0539">Nucleus</keyword>
<evidence type="ECO:0000256" key="8">
    <source>
        <dbReference type="ARBA" id="ARBA00022679"/>
    </source>
</evidence>
<evidence type="ECO:0000256" key="20">
    <source>
        <dbReference type="PROSITE-ProRule" id="PRU10141"/>
    </source>
</evidence>
<comment type="catalytic activity">
    <reaction evidence="16">
        <text>L-threonyl-[protein] + ATP = O-phospho-L-threonyl-[protein] + ADP + H(+)</text>
        <dbReference type="Rhea" id="RHEA:46608"/>
        <dbReference type="Rhea" id="RHEA-COMP:11060"/>
        <dbReference type="Rhea" id="RHEA-COMP:11605"/>
        <dbReference type="ChEBI" id="CHEBI:15378"/>
        <dbReference type="ChEBI" id="CHEBI:30013"/>
        <dbReference type="ChEBI" id="CHEBI:30616"/>
        <dbReference type="ChEBI" id="CHEBI:61977"/>
        <dbReference type="ChEBI" id="CHEBI:456216"/>
        <dbReference type="EC" id="2.7.11.1"/>
    </reaction>
</comment>
<dbReference type="InterPro" id="IPR000014">
    <property type="entry name" value="PAS"/>
</dbReference>
<dbReference type="GO" id="GO:0005524">
    <property type="term" value="F:ATP binding"/>
    <property type="evidence" value="ECO:0007669"/>
    <property type="project" value="UniProtKB-UniRule"/>
</dbReference>
<evidence type="ECO:0000256" key="16">
    <source>
        <dbReference type="ARBA" id="ARBA00047899"/>
    </source>
</evidence>
<keyword evidence="12 20" id="KW-0067">ATP-binding</keyword>
<dbReference type="PANTHER" id="PTHR24346">
    <property type="entry name" value="MAP/MICROTUBULE AFFINITY-REGULATING KINASE"/>
    <property type="match status" value="1"/>
</dbReference>
<comment type="similarity">
    <text evidence="3">Belongs to the protein kinase superfamily. CAMK Ser/Thr protein kinase family.</text>
</comment>
<evidence type="ECO:0000256" key="10">
    <source>
        <dbReference type="ARBA" id="ARBA00022741"/>
    </source>
</evidence>
<evidence type="ECO:0000256" key="17">
    <source>
        <dbReference type="ARBA" id="ARBA00048679"/>
    </source>
</evidence>
<feature type="compositionally biased region" description="Low complexity" evidence="21">
    <location>
        <begin position="471"/>
        <end position="484"/>
    </location>
</feature>
<evidence type="ECO:0000256" key="14">
    <source>
        <dbReference type="ARBA" id="ARBA00023121"/>
    </source>
</evidence>
<dbReference type="NCBIfam" id="TIGR00229">
    <property type="entry name" value="sensory_box"/>
    <property type="match status" value="1"/>
</dbReference>
<dbReference type="GO" id="GO:0035556">
    <property type="term" value="P:intracellular signal transduction"/>
    <property type="evidence" value="ECO:0007669"/>
    <property type="project" value="TreeGrafter"/>
</dbReference>
<dbReference type="GO" id="GO:0005829">
    <property type="term" value="C:cytosol"/>
    <property type="evidence" value="ECO:0007669"/>
    <property type="project" value="TreeGrafter"/>
</dbReference>
<dbReference type="Gene3D" id="3.30.200.20">
    <property type="entry name" value="Phosphorylase Kinase, domain 1"/>
    <property type="match status" value="1"/>
</dbReference>
<evidence type="ECO:0000313" key="24">
    <source>
        <dbReference type="Ensembl" id="ENSSDAP00000025760.1"/>
    </source>
</evidence>
<feature type="region of interest" description="Disordered" evidence="21">
    <location>
        <begin position="581"/>
        <end position="627"/>
    </location>
</feature>
<evidence type="ECO:0000256" key="9">
    <source>
        <dbReference type="ARBA" id="ARBA00022737"/>
    </source>
</evidence>
<dbReference type="Pfam" id="PF13426">
    <property type="entry name" value="PAS_9"/>
    <property type="match status" value="1"/>
</dbReference>
<dbReference type="GO" id="GO:0008289">
    <property type="term" value="F:lipid binding"/>
    <property type="evidence" value="ECO:0007669"/>
    <property type="project" value="UniProtKB-KW"/>
</dbReference>
<dbReference type="FunFam" id="3.30.200.20:FF:000346">
    <property type="entry name" value="PAS domain-containing serine/threonine-protein kinase"/>
    <property type="match status" value="1"/>
</dbReference>
<evidence type="ECO:0000256" key="2">
    <source>
        <dbReference type="ARBA" id="ARBA00004496"/>
    </source>
</evidence>
<dbReference type="SUPFAM" id="SSF55785">
    <property type="entry name" value="PYP-like sensor domain (PAS domain)"/>
    <property type="match status" value="1"/>
</dbReference>
<protein>
    <recommendedName>
        <fullName evidence="19">PAS domain-containing serine/threonine-protein kinase</fullName>
        <ecNumber evidence="4">2.7.11.1</ecNumber>
    </recommendedName>
</protein>
<evidence type="ECO:0000256" key="4">
    <source>
        <dbReference type="ARBA" id="ARBA00012513"/>
    </source>
</evidence>
<keyword evidence="11" id="KW-0418">Kinase</keyword>
<dbReference type="Pfam" id="PF00069">
    <property type="entry name" value="Pkinase"/>
    <property type="match status" value="1"/>
</dbReference>
<evidence type="ECO:0000256" key="13">
    <source>
        <dbReference type="ARBA" id="ARBA00022990"/>
    </source>
</evidence>
<dbReference type="Gene3D" id="3.30.450.20">
    <property type="entry name" value="PAS domain"/>
    <property type="match status" value="1"/>
</dbReference>
<dbReference type="GO" id="GO:0005634">
    <property type="term" value="C:nucleus"/>
    <property type="evidence" value="ECO:0007669"/>
    <property type="project" value="UniProtKB-SubCell"/>
</dbReference>
<accession>A0A8C9QNE9</accession>
<evidence type="ECO:0000256" key="21">
    <source>
        <dbReference type="SAM" id="MobiDB-lite"/>
    </source>
</evidence>
<feature type="binding site" evidence="20">
    <location>
        <position position="1084"/>
    </location>
    <ligand>
        <name>ATP</name>
        <dbReference type="ChEBI" id="CHEBI:30616"/>
    </ligand>
</feature>
<dbReference type="PROSITE" id="PS00107">
    <property type="entry name" value="PROTEIN_KINASE_ATP"/>
    <property type="match status" value="1"/>
</dbReference>
<dbReference type="SUPFAM" id="SSF56112">
    <property type="entry name" value="Protein kinase-like (PK-like)"/>
    <property type="match status" value="1"/>
</dbReference>
<comment type="catalytic activity">
    <reaction evidence="17">
        <text>L-seryl-[protein] + ATP = O-phospho-L-seryl-[protein] + ADP + H(+)</text>
        <dbReference type="Rhea" id="RHEA:17989"/>
        <dbReference type="Rhea" id="RHEA-COMP:9863"/>
        <dbReference type="Rhea" id="RHEA-COMP:11604"/>
        <dbReference type="ChEBI" id="CHEBI:15378"/>
        <dbReference type="ChEBI" id="CHEBI:29999"/>
        <dbReference type="ChEBI" id="CHEBI:30616"/>
        <dbReference type="ChEBI" id="CHEBI:83421"/>
        <dbReference type="ChEBI" id="CHEBI:456216"/>
        <dbReference type="EC" id="2.7.11.1"/>
    </reaction>
</comment>
<dbReference type="InterPro" id="IPR035965">
    <property type="entry name" value="PAS-like_dom_sf"/>
</dbReference>
<dbReference type="CDD" id="cd14004">
    <property type="entry name" value="STKc_PASK"/>
    <property type="match status" value="1"/>
</dbReference>
<comment type="subcellular location">
    <subcellularLocation>
        <location evidence="2">Cytoplasm</location>
    </subcellularLocation>
    <subcellularLocation>
        <location evidence="1">Nucleus</location>
    </subcellularLocation>
</comment>
<dbReference type="GO" id="GO:0006355">
    <property type="term" value="P:regulation of DNA-templated transcription"/>
    <property type="evidence" value="ECO:0007669"/>
    <property type="project" value="InterPro"/>
</dbReference>
<dbReference type="PROSITE" id="PS00108">
    <property type="entry name" value="PROTEIN_KINASE_ST"/>
    <property type="match status" value="1"/>
</dbReference>
<feature type="compositionally biased region" description="Polar residues" evidence="21">
    <location>
        <begin position="508"/>
        <end position="519"/>
    </location>
</feature>
<feature type="compositionally biased region" description="Polar residues" evidence="21">
    <location>
        <begin position="488"/>
        <end position="499"/>
    </location>
</feature>
<keyword evidence="5" id="KW-0963">Cytoplasm</keyword>
<evidence type="ECO:0000256" key="5">
    <source>
        <dbReference type="ARBA" id="ARBA00022490"/>
    </source>
</evidence>
<dbReference type="InterPro" id="IPR013767">
    <property type="entry name" value="PAS_fold"/>
</dbReference>
<evidence type="ECO:0000256" key="1">
    <source>
        <dbReference type="ARBA" id="ARBA00004123"/>
    </source>
</evidence>
<keyword evidence="8" id="KW-0808">Transferase</keyword>
<dbReference type="FunFam" id="3.30.450.20:FF:000059">
    <property type="entry name" value="PAS domain containing serine/threonine kinase"/>
    <property type="match status" value="1"/>
</dbReference>
<evidence type="ECO:0000256" key="15">
    <source>
        <dbReference type="ARBA" id="ARBA00023242"/>
    </source>
</evidence>
<reference evidence="24" key="2">
    <citation type="submission" date="2025-09" db="UniProtKB">
        <authorList>
            <consortium name="Ensembl"/>
        </authorList>
    </citation>
    <scope>IDENTIFICATION</scope>
</reference>
<dbReference type="InterPro" id="IPR017441">
    <property type="entry name" value="Protein_kinase_ATP_BS"/>
</dbReference>
<keyword evidence="13" id="KW-0007">Acetylation</keyword>
<comment type="function">
    <text evidence="18">Serine/threonine-protein kinase involved in energy homeostasis and protein translation. Phosphorylates EEF1A1, GYS1, PDX1 and RPS6. Probably plays a role under changing environmental conditions (oxygen, glucose, nutrition), rather than under standard conditions. Acts as a sensor involved in energy homeostasis: regulates glycogen synthase synthesis by mediating phosphorylation of GYS1, leading to GYS1 inactivation. May be involved in glucose-stimulated insulin production in pancreas and regulation of glucagon secretion by glucose in alpha cells; however such data require additional evidences. May play a role in regulation of protein translation by phosphorylating EEF1A1, leading to increase translation efficiency. May also participate in respiratory regulation.</text>
</comment>
<evidence type="ECO:0000313" key="25">
    <source>
        <dbReference type="Proteomes" id="UP000694422"/>
    </source>
</evidence>
<dbReference type="GO" id="GO:0045719">
    <property type="term" value="P:negative regulation of glycogen biosynthetic process"/>
    <property type="evidence" value="ECO:0007669"/>
    <property type="project" value="TreeGrafter"/>
</dbReference>
<dbReference type="GO" id="GO:0004674">
    <property type="term" value="F:protein serine/threonine kinase activity"/>
    <property type="evidence" value="ECO:0007669"/>
    <property type="project" value="UniProtKB-KW"/>
</dbReference>
<dbReference type="InterPro" id="IPR000719">
    <property type="entry name" value="Prot_kinase_dom"/>
</dbReference>
<dbReference type="CDD" id="cd00130">
    <property type="entry name" value="PAS"/>
    <property type="match status" value="2"/>
</dbReference>
<feature type="domain" description="PAS" evidence="23">
    <location>
        <begin position="134"/>
        <end position="190"/>
    </location>
</feature>
<dbReference type="SMART" id="SM00220">
    <property type="entry name" value="S_TKc"/>
    <property type="match status" value="1"/>
</dbReference>
<dbReference type="InterPro" id="IPR011009">
    <property type="entry name" value="Kinase-like_dom_sf"/>
</dbReference>
<sequence length="1375" mass="148454">MEARGLLAFDDDRRCLSGSLPVPVPAEGPAAEAASGSSKPFSSAHRHLSRKNGLSKLCQSRIALSEDRWSSYCLSSLAAQNICTSKLRCPMAPELVDATGSLGSASCCSLLRGLSAGGTAPPFPAPVCNPNKAVFTVDAKTTEILVANDKACSLLGYSSQDLIGQKLAQFFLKSDSAVVEALSQEHVEADGHAAVVFSTVVDIVSRSGEKVPVSVWMKRVRQERGLCCVVVLEPVERVSAWVAFQSDGTITACDSLFAHLHGFASEEDVVGQHLTDLIPSVQLPPPGQPVPKSLKIQRSVGRARDGTTFPLSLKLKAKPSDQEVASSKEAPELDYWASVWVFCTISGLVTLLPDGTIYGINHSFALTLFGYGRTELLGKNITFLIPGFYHYMDLACDSSSQLPDLADCLDIHSESRPGQMSWDPGSGAQDQKVNVVCAGDRLLPQDETLKLARSQDVSPAQTQQEVGAWLPSSSLEPSPEGSPLAHGEQSSSMDQQSVPEGSPLAHGEQSSSMDQQSVPEGSPPAHGEQSLPENQQSTSEESSVTHGESSLLQDQQDAPEGSPPAQDDQSLFTDQEHAALGKEEPAATEDPRQGPLGESRSEPVDTKSWASCEGSEPLGPAEDRDSGLSLEAQQELIGVLSPSPWTDPARLQPQAAGQLATGGLLMHCPLYGSKWALRQLALPPSPSGRASVSFGTPTLDEPWLGAQDNREELQTCLTKERLYKLSCTGPLGLSCQGQVPAEHPPSAPMSFCDLGGRDLHSSHLGSSSACYALATDLPGVLEVVEAQEADVNSYSWNLKELFLSNLAEQASSSCSCATSELSETPSPVAVGSDEDVGHLHRQRPDLLGDRELLLLAGTYFDPGDGLQFQESHLGHDQTEPSEICLVSPEHHKAYDMESPDYILPTLDVSPEHTCPLAEDPRLSAQVTSTPVAPRATSLQQQIQEGTYSGSCYHRDGLRLSIQFEVKRVELQGSATLFCCWLVKNLLQSHRNSATRTRLLIASLPSSTHSMSELPGPSLGEMLRAKPWFEESPTPVELAELAACEGEYSHKYSTLSPIGSGAFGFVWTAVDKARNKEVVVKFIKKEKILEDCWVEDPKLGKVTLEIAILSRVEHANIIKVLDVFENQGFFQLVMEKHGSGLDLFAFIDCHPSLDEPLASYIFRQLVSAVGYLRSKGIVHRDIKDENIVIAEDFTIKLIDFGSAAYLERGKLFYTFCGTIEYCAPEVLMGNPYRGPELEMWSLGVTLYTLIFEENPFCEVEETMEAAIHPPRPVSQALMSLVSGLLQPAPEQRTTLEKLVTDPWVTQPVNLAAYTWEEVCRISQPESSLLSTASLELGNRSLSDGPRAPGLCRLPAPSESPSGQCCLCPEDPSPPVG</sequence>
<evidence type="ECO:0000256" key="11">
    <source>
        <dbReference type="ARBA" id="ARBA00022777"/>
    </source>
</evidence>
<feature type="region of interest" description="Disordered" evidence="21">
    <location>
        <begin position="26"/>
        <end position="47"/>
    </location>
</feature>
<evidence type="ECO:0000256" key="7">
    <source>
        <dbReference type="ARBA" id="ARBA00022553"/>
    </source>
</evidence>
<name>A0A8C9QNE9_SPEDA</name>
<keyword evidence="9" id="KW-0677">Repeat</keyword>
<dbReference type="Proteomes" id="UP000694422">
    <property type="component" value="Unplaced"/>
</dbReference>